<evidence type="ECO:0000313" key="3">
    <source>
        <dbReference type="Proteomes" id="UP000682134"/>
    </source>
</evidence>
<dbReference type="Gene3D" id="3.40.50.2000">
    <property type="entry name" value="Glycogen Phosphorylase B"/>
    <property type="match status" value="2"/>
</dbReference>
<dbReference type="GO" id="GO:0016757">
    <property type="term" value="F:glycosyltransferase activity"/>
    <property type="evidence" value="ECO:0007669"/>
    <property type="project" value="TreeGrafter"/>
</dbReference>
<dbReference type="RefSeq" id="WP_209404350.1">
    <property type="nucleotide sequence ID" value="NZ_JAGIYQ010000004.1"/>
</dbReference>
<keyword evidence="3" id="KW-1185">Reference proteome</keyword>
<dbReference type="AlphaFoldDB" id="A0A940NUK3"/>
<dbReference type="InterPro" id="IPR015393">
    <property type="entry name" value="DUF1972"/>
</dbReference>
<accession>A0A940NUK3</accession>
<dbReference type="Pfam" id="PF09314">
    <property type="entry name" value="DUF1972"/>
    <property type="match status" value="1"/>
</dbReference>
<dbReference type="NCBIfam" id="NF046071">
    <property type="entry name" value="B1-4RhmsylTfaseCps2T"/>
    <property type="match status" value="1"/>
</dbReference>
<proteinExistence type="predicted"/>
<name>A0A940NUK3_9BACI</name>
<dbReference type="EMBL" id="JAGIYQ010000004">
    <property type="protein sequence ID" value="MBP0725128.1"/>
    <property type="molecule type" value="Genomic_DNA"/>
</dbReference>
<sequence>MKHVFIIGSKGIPAKYGGFETFVECLTAKKKNSSIQYHVSCLVDDNQEFEHNGARCFNVKVPKIGSARAVLYDLLSLRESIKYIKQHNLTDCIIYILACRIGPFISYYKRKLEKMGVTVFVNPDGHEWKRSKWNALIRMYWKLSERLMVKHADLLVCDSKGIESYILADYRQYIPKTTFIAYGADVSPSVLFDDAALDEWYTSHNVKSNEYYLVVGRFVPENNYEIMIREFMGSNSKNDFVIISNVEKNHLYDDLLAKTNFDKDPRIKFVGTVYDQELLKKIRENAFAYFHGHEVGGTNPSLLEALASTKLNLLLDVIFNKEVGEDGAVYFSKQEGSLTNLIHEVEKYSQTTIDQLSEKAKKRIINEYSWEKIVDKYESVFIKENVKGEIHPMVESLFIS</sequence>
<feature type="domain" description="DUF1972" evidence="1">
    <location>
        <begin position="1"/>
        <end position="185"/>
    </location>
</feature>
<dbReference type="PANTHER" id="PTHR46401:SF8">
    <property type="entry name" value="BLL6006 PROTEIN"/>
    <property type="match status" value="1"/>
</dbReference>
<evidence type="ECO:0000313" key="2">
    <source>
        <dbReference type="EMBL" id="MBP0725128.1"/>
    </source>
</evidence>
<protein>
    <submittedName>
        <fullName evidence="2">DUF1972 domain-containing protein</fullName>
    </submittedName>
</protein>
<dbReference type="SUPFAM" id="SSF53756">
    <property type="entry name" value="UDP-Glycosyltransferase/glycogen phosphorylase"/>
    <property type="match status" value="1"/>
</dbReference>
<comment type="caution">
    <text evidence="2">The sequence shown here is derived from an EMBL/GenBank/DDBJ whole genome shotgun (WGS) entry which is preliminary data.</text>
</comment>
<dbReference type="Proteomes" id="UP000682134">
    <property type="component" value="Unassembled WGS sequence"/>
</dbReference>
<dbReference type="PANTHER" id="PTHR46401">
    <property type="entry name" value="GLYCOSYLTRANSFERASE WBBK-RELATED"/>
    <property type="match status" value="1"/>
</dbReference>
<gene>
    <name evidence="2" type="ORF">J5Y03_07970</name>
</gene>
<organism evidence="2 3">
    <name type="scientific">Gottfriedia endophytica</name>
    <dbReference type="NCBI Taxonomy" id="2820819"/>
    <lineage>
        <taxon>Bacteria</taxon>
        <taxon>Bacillati</taxon>
        <taxon>Bacillota</taxon>
        <taxon>Bacilli</taxon>
        <taxon>Bacillales</taxon>
        <taxon>Bacillaceae</taxon>
        <taxon>Gottfriedia</taxon>
    </lineage>
</organism>
<evidence type="ECO:0000259" key="1">
    <source>
        <dbReference type="Pfam" id="PF09314"/>
    </source>
</evidence>
<reference evidence="2" key="1">
    <citation type="submission" date="2021-04" db="EMBL/GenBank/DDBJ databases">
        <title>Genome seq and assembly of Bacillus sp.</title>
        <authorList>
            <person name="Chhetri G."/>
        </authorList>
    </citation>
    <scope>NUCLEOTIDE SEQUENCE</scope>
    <source>
        <strain evidence="2">RG28</strain>
    </source>
</reference>